<sequence length="232" mass="23908">MTSAGTVANRIVLLGGAAMLLGGGVVLLAAGLRGAGALPGPAEDVLAEADGVVAWSGAWGLEIPGAGFVPLWALAGLAAAVLLVVLLLAFLLTRRPRRERTLLRLAGEGGTTTVDRSVAEQLLASPLADRADVLAARVTSRKAGREIALGLVVTPRPGAALGQVLAAADAVVQEWDAVTGTRMPVVVHIADRGWRELFRSRQRMRRSLVAGQSTAAREPHSTQTSTPTVGVV</sequence>
<organism evidence="3 4">
    <name type="scientific">Microbacterium paraoxydans</name>
    <dbReference type="NCBI Taxonomy" id="199592"/>
    <lineage>
        <taxon>Bacteria</taxon>
        <taxon>Bacillati</taxon>
        <taxon>Actinomycetota</taxon>
        <taxon>Actinomycetes</taxon>
        <taxon>Micrococcales</taxon>
        <taxon>Microbacteriaceae</taxon>
        <taxon>Microbacterium</taxon>
    </lineage>
</organism>
<gene>
    <name evidence="3" type="ORF">V8Z62_08965</name>
</gene>
<evidence type="ECO:0000256" key="2">
    <source>
        <dbReference type="SAM" id="Phobius"/>
    </source>
</evidence>
<evidence type="ECO:0000256" key="1">
    <source>
        <dbReference type="SAM" id="MobiDB-lite"/>
    </source>
</evidence>
<keyword evidence="2" id="KW-0472">Membrane</keyword>
<name>A0ABZ2HSE9_9MICO</name>
<evidence type="ECO:0000313" key="4">
    <source>
        <dbReference type="Proteomes" id="UP001377573"/>
    </source>
</evidence>
<feature type="transmembrane region" description="Helical" evidence="2">
    <location>
        <begin position="71"/>
        <end position="92"/>
    </location>
</feature>
<reference evidence="3 4" key="1">
    <citation type="submission" date="2024-02" db="EMBL/GenBank/DDBJ databases">
        <authorList>
            <person name="Alasadi S."/>
            <person name="Hussein S.A."/>
        </authorList>
    </citation>
    <scope>NUCLEOTIDE SEQUENCE [LARGE SCALE GENOMIC DNA]</scope>
    <source>
        <strain evidence="3 4">GJ_SRA_44_2022</strain>
    </source>
</reference>
<keyword evidence="4" id="KW-1185">Reference proteome</keyword>
<proteinExistence type="predicted"/>
<keyword evidence="2" id="KW-1133">Transmembrane helix</keyword>
<dbReference type="RefSeq" id="WP_338565497.1">
    <property type="nucleotide sequence ID" value="NZ_CP146240.1"/>
</dbReference>
<feature type="compositionally biased region" description="Polar residues" evidence="1">
    <location>
        <begin position="210"/>
        <end position="232"/>
    </location>
</feature>
<evidence type="ECO:0000313" key="3">
    <source>
        <dbReference type="EMBL" id="WWS83448.1"/>
    </source>
</evidence>
<dbReference type="Proteomes" id="UP001377573">
    <property type="component" value="Chromosome"/>
</dbReference>
<keyword evidence="2" id="KW-0812">Transmembrane</keyword>
<evidence type="ECO:0008006" key="5">
    <source>
        <dbReference type="Google" id="ProtNLM"/>
    </source>
</evidence>
<accession>A0ABZ2HSE9</accession>
<feature type="transmembrane region" description="Helical" evidence="2">
    <location>
        <begin position="12"/>
        <end position="32"/>
    </location>
</feature>
<feature type="region of interest" description="Disordered" evidence="1">
    <location>
        <begin position="208"/>
        <end position="232"/>
    </location>
</feature>
<dbReference type="EMBL" id="CP146240">
    <property type="protein sequence ID" value="WWS83448.1"/>
    <property type="molecule type" value="Genomic_DNA"/>
</dbReference>
<protein>
    <recommendedName>
        <fullName evidence="5">Alkaline shock response membrane anchor protein AmaP</fullName>
    </recommendedName>
</protein>